<reference evidence="1" key="1">
    <citation type="journal article" date="2014" name="Int. J. Syst. Evol. Microbiol.">
        <title>Complete genome sequence of Corynebacterium casei LMG S-19264T (=DSM 44701T), isolated from a smear-ripened cheese.</title>
        <authorList>
            <consortium name="US DOE Joint Genome Institute (JGI-PGF)"/>
            <person name="Walter F."/>
            <person name="Albersmeier A."/>
            <person name="Kalinowski J."/>
            <person name="Ruckert C."/>
        </authorList>
    </citation>
    <scope>NUCLEOTIDE SEQUENCE</scope>
    <source>
        <strain evidence="1">CGMCC 1.16012</strain>
    </source>
</reference>
<organism evidence="1 2">
    <name type="scientific">Actibacterium pelagium</name>
    <dbReference type="NCBI Taxonomy" id="2029103"/>
    <lineage>
        <taxon>Bacteria</taxon>
        <taxon>Pseudomonadati</taxon>
        <taxon>Pseudomonadota</taxon>
        <taxon>Alphaproteobacteria</taxon>
        <taxon>Rhodobacterales</taxon>
        <taxon>Roseobacteraceae</taxon>
        <taxon>Actibacterium</taxon>
    </lineage>
</organism>
<reference evidence="1" key="2">
    <citation type="submission" date="2020-09" db="EMBL/GenBank/DDBJ databases">
        <authorList>
            <person name="Sun Q."/>
            <person name="Zhou Y."/>
        </authorList>
    </citation>
    <scope>NUCLEOTIDE SEQUENCE</scope>
    <source>
        <strain evidence="1">CGMCC 1.16012</strain>
    </source>
</reference>
<dbReference type="EMBL" id="BMKN01000001">
    <property type="protein sequence ID" value="GGE43586.1"/>
    <property type="molecule type" value="Genomic_DNA"/>
</dbReference>
<evidence type="ECO:0000313" key="2">
    <source>
        <dbReference type="Proteomes" id="UP000606730"/>
    </source>
</evidence>
<sequence>MEERSDVGRNVPFMSCSQIDAKIIPQIDARPEDRAAANPVKYKWRRAKP</sequence>
<gene>
    <name evidence="1" type="ORF">GCM10011517_09100</name>
</gene>
<dbReference type="AlphaFoldDB" id="A0A917ADJ0"/>
<dbReference type="Proteomes" id="UP000606730">
    <property type="component" value="Unassembled WGS sequence"/>
</dbReference>
<keyword evidence="2" id="KW-1185">Reference proteome</keyword>
<accession>A0A917ADJ0</accession>
<proteinExistence type="predicted"/>
<evidence type="ECO:0000313" key="1">
    <source>
        <dbReference type="EMBL" id="GGE43586.1"/>
    </source>
</evidence>
<comment type="caution">
    <text evidence="1">The sequence shown here is derived from an EMBL/GenBank/DDBJ whole genome shotgun (WGS) entry which is preliminary data.</text>
</comment>
<protein>
    <submittedName>
        <fullName evidence="1">Uncharacterized protein</fullName>
    </submittedName>
</protein>
<name>A0A917ADJ0_9RHOB</name>